<evidence type="ECO:0000313" key="10">
    <source>
        <dbReference type="EMBL" id="MBY4892471.1"/>
    </source>
</evidence>
<dbReference type="GO" id="GO:0005524">
    <property type="term" value="F:ATP binding"/>
    <property type="evidence" value="ECO:0007669"/>
    <property type="project" value="TreeGrafter"/>
</dbReference>
<dbReference type="GO" id="GO:0018114">
    <property type="term" value="F:threonine racemase activity"/>
    <property type="evidence" value="ECO:0007669"/>
    <property type="project" value="TreeGrafter"/>
</dbReference>
<comment type="cofactor">
    <cofactor evidence="4">
        <name>Mg(2+)</name>
        <dbReference type="ChEBI" id="CHEBI:18420"/>
    </cofactor>
</comment>
<dbReference type="SUPFAM" id="SSF53686">
    <property type="entry name" value="Tryptophan synthase beta subunit-like PLP-dependent enzymes"/>
    <property type="match status" value="1"/>
</dbReference>
<evidence type="ECO:0000259" key="9">
    <source>
        <dbReference type="Pfam" id="PF00291"/>
    </source>
</evidence>
<dbReference type="GO" id="GO:0003941">
    <property type="term" value="F:L-serine ammonia-lyase activity"/>
    <property type="evidence" value="ECO:0007669"/>
    <property type="project" value="TreeGrafter"/>
</dbReference>
<dbReference type="CDD" id="cd01562">
    <property type="entry name" value="Thr-dehyd"/>
    <property type="match status" value="1"/>
</dbReference>
<evidence type="ECO:0000256" key="2">
    <source>
        <dbReference type="ARBA" id="ARBA00001933"/>
    </source>
</evidence>
<dbReference type="Pfam" id="PF00291">
    <property type="entry name" value="PALP"/>
    <property type="match status" value="1"/>
</dbReference>
<comment type="cofactor">
    <cofactor evidence="2">
        <name>pyridoxal 5'-phosphate</name>
        <dbReference type="ChEBI" id="CHEBI:597326"/>
    </cofactor>
</comment>
<dbReference type="PROSITE" id="PS00165">
    <property type="entry name" value="DEHYDRATASE_SER_THR"/>
    <property type="match status" value="1"/>
</dbReference>
<evidence type="ECO:0000256" key="6">
    <source>
        <dbReference type="ARBA" id="ARBA00022842"/>
    </source>
</evidence>
<evidence type="ECO:0000313" key="12">
    <source>
        <dbReference type="Proteomes" id="UP000693972"/>
    </source>
</evidence>
<evidence type="ECO:0000256" key="3">
    <source>
        <dbReference type="ARBA" id="ARBA00001936"/>
    </source>
</evidence>
<evidence type="ECO:0000256" key="4">
    <source>
        <dbReference type="ARBA" id="ARBA00001946"/>
    </source>
</evidence>
<dbReference type="GO" id="GO:0070179">
    <property type="term" value="P:D-serine biosynthetic process"/>
    <property type="evidence" value="ECO:0007669"/>
    <property type="project" value="TreeGrafter"/>
</dbReference>
<dbReference type="InterPro" id="IPR001926">
    <property type="entry name" value="TrpB-like_PALP"/>
</dbReference>
<dbReference type="PANTHER" id="PTHR43050">
    <property type="entry name" value="SERINE / THREONINE RACEMASE FAMILY MEMBER"/>
    <property type="match status" value="1"/>
</dbReference>
<evidence type="ECO:0000256" key="1">
    <source>
        <dbReference type="ARBA" id="ARBA00001913"/>
    </source>
</evidence>
<protein>
    <submittedName>
        <fullName evidence="11">Threonine/serine dehydratase</fullName>
    </submittedName>
</protein>
<accession>A0A975TXE5</accession>
<evidence type="ECO:0000256" key="8">
    <source>
        <dbReference type="ARBA" id="ARBA00023239"/>
    </source>
</evidence>
<gene>
    <name evidence="10" type="ORF">KUL25_06810</name>
    <name evidence="11" type="ORF">KUL25_06815</name>
</gene>
<dbReference type="GO" id="GO:0030170">
    <property type="term" value="F:pyridoxal phosphate binding"/>
    <property type="evidence" value="ECO:0007669"/>
    <property type="project" value="InterPro"/>
</dbReference>
<dbReference type="FunFam" id="3.40.50.1100:FF:000005">
    <property type="entry name" value="Threonine dehydratase catabolic"/>
    <property type="match status" value="1"/>
</dbReference>
<dbReference type="EMBL" id="JAIMBW010000001">
    <property type="protein sequence ID" value="MBY4892471.1"/>
    <property type="molecule type" value="Genomic_DNA"/>
</dbReference>
<evidence type="ECO:0000256" key="5">
    <source>
        <dbReference type="ARBA" id="ARBA00010869"/>
    </source>
</evidence>
<dbReference type="GO" id="GO:0030378">
    <property type="term" value="F:serine racemase activity"/>
    <property type="evidence" value="ECO:0007669"/>
    <property type="project" value="TreeGrafter"/>
</dbReference>
<proteinExistence type="inferred from homology"/>
<sequence length="339" mass="35587">MRCSRSPLIRSEMLAPDVTLDHIRRAARALDGIVIRTPLLENPDVNALLGGRLLLKAENMQRTGAFKIRGAYHRLLGLAKDALARGTVSYSSGNHALGLAQAAQIMDTTAVIVMPSDAPAAKQAAVRAMGAEIVTYDRDTQDSADVVAQVIARTGRIEVPPSAHPEILAGAGTVALELLEDAGGDLDAVLVPCGGGGLTAATALVMEEGAPGTQVFAAEPALFDDTRRSLIAQERLPNPKGQRTICDAIMTPIPGDMTFSINRNRLAGGVTATDDEVRHAMRFAYQHFKIVTEPGAVVGLAAVLNGQVPIKGRTVATVITGGNIDPARFAELLSPPTLT</sequence>
<reference evidence="11 12" key="1">
    <citation type="submission" date="2021-07" db="EMBL/GenBank/DDBJ databases">
        <title>Karlodiniumbacter phycospheric gen. nov., sp. nov., a phycosphere bacterium isolated from karlodinium veneficum.</title>
        <authorList>
            <person name="Peng Y."/>
            <person name="Jiang L."/>
            <person name="Lee J."/>
        </authorList>
    </citation>
    <scope>NUCLEOTIDE SEQUENCE</scope>
    <source>
        <strain evidence="11 12">N5</strain>
    </source>
</reference>
<comment type="cofactor">
    <cofactor evidence="3">
        <name>Mn(2+)</name>
        <dbReference type="ChEBI" id="CHEBI:29035"/>
    </cofactor>
</comment>
<keyword evidence="6" id="KW-0460">Magnesium</keyword>
<comment type="cofactor">
    <cofactor evidence="1">
        <name>Ca(2+)</name>
        <dbReference type="ChEBI" id="CHEBI:29108"/>
    </cofactor>
</comment>
<organism evidence="11">
    <name type="scientific">Gymnodinialimonas phycosphaerae</name>
    <dbReference type="NCBI Taxonomy" id="2841589"/>
    <lineage>
        <taxon>Bacteria</taxon>
        <taxon>Pseudomonadati</taxon>
        <taxon>Pseudomonadota</taxon>
        <taxon>Alphaproteobacteria</taxon>
        <taxon>Rhodobacterales</taxon>
        <taxon>Paracoccaceae</taxon>
        <taxon>Gymnodinialimonas</taxon>
    </lineage>
</organism>
<dbReference type="RefSeq" id="WP_257892265.1">
    <property type="nucleotide sequence ID" value="NZ_JAIMBW010000001.1"/>
</dbReference>
<dbReference type="GO" id="GO:0000287">
    <property type="term" value="F:magnesium ion binding"/>
    <property type="evidence" value="ECO:0007669"/>
    <property type="project" value="TreeGrafter"/>
</dbReference>
<dbReference type="Gene3D" id="3.40.50.1100">
    <property type="match status" value="2"/>
</dbReference>
<dbReference type="AlphaFoldDB" id="A0A975TXE5"/>
<name>A0A975TXE5_9RHOB</name>
<evidence type="ECO:0000313" key="11">
    <source>
        <dbReference type="EMBL" id="QXL89218.1"/>
    </source>
</evidence>
<dbReference type="EMBL" id="CP078073">
    <property type="protein sequence ID" value="QXL89218.1"/>
    <property type="molecule type" value="Genomic_DNA"/>
</dbReference>
<keyword evidence="7" id="KW-0663">Pyridoxal phosphate</keyword>
<dbReference type="InterPro" id="IPR036052">
    <property type="entry name" value="TrpB-like_PALP_sf"/>
</dbReference>
<dbReference type="PANTHER" id="PTHR43050:SF1">
    <property type="entry name" value="SERINE RACEMASE"/>
    <property type="match status" value="1"/>
</dbReference>
<keyword evidence="8" id="KW-0456">Lyase</keyword>
<dbReference type="Proteomes" id="UP000693972">
    <property type="component" value="Unassembled WGS sequence"/>
</dbReference>
<dbReference type="InterPro" id="IPR000634">
    <property type="entry name" value="Ser/Thr_deHydtase_PyrdxlP-BS"/>
</dbReference>
<keyword evidence="12" id="KW-1185">Reference proteome</keyword>
<feature type="domain" description="Tryptophan synthase beta chain-like PALP" evidence="9">
    <location>
        <begin position="34"/>
        <end position="321"/>
    </location>
</feature>
<evidence type="ECO:0000256" key="7">
    <source>
        <dbReference type="ARBA" id="ARBA00022898"/>
    </source>
</evidence>
<comment type="similarity">
    <text evidence="5">Belongs to the serine/threonine dehydratase family.</text>
</comment>